<feature type="compositionally biased region" description="Polar residues" evidence="10">
    <location>
        <begin position="281"/>
        <end position="297"/>
    </location>
</feature>
<name>A0ABM1BGA4_LIMPO</name>
<evidence type="ECO:0000256" key="2">
    <source>
        <dbReference type="ARBA" id="ARBA00022723"/>
    </source>
</evidence>
<feature type="compositionally biased region" description="Polar residues" evidence="10">
    <location>
        <begin position="115"/>
        <end position="136"/>
    </location>
</feature>
<dbReference type="RefSeq" id="XP_013781416.1">
    <property type="nucleotide sequence ID" value="XM_013925962.1"/>
</dbReference>
<feature type="domain" description="C2H2-type" evidence="11">
    <location>
        <begin position="241"/>
        <end position="268"/>
    </location>
</feature>
<evidence type="ECO:0000256" key="1">
    <source>
        <dbReference type="ARBA" id="ARBA00004123"/>
    </source>
</evidence>
<feature type="domain" description="C2H2-type" evidence="11">
    <location>
        <begin position="311"/>
        <end position="338"/>
    </location>
</feature>
<dbReference type="PANTHER" id="PTHR15065:SF4">
    <property type="entry name" value="LD18634P"/>
    <property type="match status" value="1"/>
</dbReference>
<dbReference type="Gene3D" id="3.30.160.60">
    <property type="entry name" value="Classic Zinc Finger"/>
    <property type="match status" value="2"/>
</dbReference>
<dbReference type="Proteomes" id="UP000694941">
    <property type="component" value="Unplaced"/>
</dbReference>
<keyword evidence="5" id="KW-0862">Zinc</keyword>
<keyword evidence="3" id="KW-0677">Repeat</keyword>
<evidence type="ECO:0000313" key="12">
    <source>
        <dbReference type="Proteomes" id="UP000694941"/>
    </source>
</evidence>
<keyword evidence="4 9" id="KW-0863">Zinc-finger</keyword>
<protein>
    <submittedName>
        <fullName evidence="13">Insulinoma-associated protein 1a-like</fullName>
    </submittedName>
</protein>
<evidence type="ECO:0000256" key="4">
    <source>
        <dbReference type="ARBA" id="ARBA00022771"/>
    </source>
</evidence>
<feature type="region of interest" description="Disordered" evidence="10">
    <location>
        <begin position="114"/>
        <end position="142"/>
    </location>
</feature>
<dbReference type="PROSITE" id="PS00028">
    <property type="entry name" value="ZINC_FINGER_C2H2_1"/>
    <property type="match status" value="3"/>
</dbReference>
<sequence>MPRGFLVKRSNFQPLTHLEARITHCLNTEKRNIGSEKDSQRHCVSPGLLSNVSTALITEEDKVSNYPLILNQSVLPILAKEQDEPLELTTRRCGSSPKDHFLLDQPPITLPRLIKNSQPIPSCTTSKKRAQSPSLNTERKTKPVRKGKFSRGLIFDNDKMSPVSGMFILDLDSDKKVIGSGKQGDIDPSLNLVSVNKEAKAELAKIENKLGAYICQLCKEIFMDAFSLAQHRCSRIVHVEYRCSDCDKIFNCPANLASHRRWHKPRQVKVSPSEKFPATLTKPSSIDNSVSPLSDPSLSELGTGETKEEQSECKVCGKKFKRQTYFKKHVQIHKGVAETTELGYFCLADRSKYDIIHSGLLSTGVISLLEPHLQDIFHLCKFCPRVFYSPGELSHHLTNYHPIESTRFQLPSTGPQFSA</sequence>
<evidence type="ECO:0000313" key="13">
    <source>
        <dbReference type="RefSeq" id="XP_013781416.1"/>
    </source>
</evidence>
<feature type="region of interest" description="Disordered" evidence="10">
    <location>
        <begin position="263"/>
        <end position="305"/>
    </location>
</feature>
<proteinExistence type="predicted"/>
<dbReference type="PANTHER" id="PTHR15065">
    <property type="entry name" value="INSULINOMA-ASSOCIATED 1"/>
    <property type="match status" value="1"/>
</dbReference>
<evidence type="ECO:0000256" key="8">
    <source>
        <dbReference type="ARBA" id="ARBA00023242"/>
    </source>
</evidence>
<dbReference type="SMART" id="SM00355">
    <property type="entry name" value="ZnF_C2H2"/>
    <property type="match status" value="4"/>
</dbReference>
<evidence type="ECO:0000256" key="9">
    <source>
        <dbReference type="PROSITE-ProRule" id="PRU00042"/>
    </source>
</evidence>
<comment type="subcellular location">
    <subcellularLocation>
        <location evidence="1">Nucleus</location>
    </subcellularLocation>
</comment>
<dbReference type="InterPro" id="IPR036236">
    <property type="entry name" value="Znf_C2H2_sf"/>
</dbReference>
<evidence type="ECO:0000256" key="5">
    <source>
        <dbReference type="ARBA" id="ARBA00022833"/>
    </source>
</evidence>
<dbReference type="Pfam" id="PF00096">
    <property type="entry name" value="zf-C2H2"/>
    <property type="match status" value="2"/>
</dbReference>
<dbReference type="InterPro" id="IPR042972">
    <property type="entry name" value="INSM1/2"/>
</dbReference>
<organism evidence="12 13">
    <name type="scientific">Limulus polyphemus</name>
    <name type="common">Atlantic horseshoe crab</name>
    <dbReference type="NCBI Taxonomy" id="6850"/>
    <lineage>
        <taxon>Eukaryota</taxon>
        <taxon>Metazoa</taxon>
        <taxon>Ecdysozoa</taxon>
        <taxon>Arthropoda</taxon>
        <taxon>Chelicerata</taxon>
        <taxon>Merostomata</taxon>
        <taxon>Xiphosura</taxon>
        <taxon>Limulidae</taxon>
        <taxon>Limulus</taxon>
    </lineage>
</organism>
<evidence type="ECO:0000256" key="7">
    <source>
        <dbReference type="ARBA" id="ARBA00023163"/>
    </source>
</evidence>
<keyword evidence="2" id="KW-0479">Metal-binding</keyword>
<evidence type="ECO:0000256" key="3">
    <source>
        <dbReference type="ARBA" id="ARBA00022737"/>
    </source>
</evidence>
<keyword evidence="12" id="KW-1185">Reference proteome</keyword>
<evidence type="ECO:0000256" key="6">
    <source>
        <dbReference type="ARBA" id="ARBA00023015"/>
    </source>
</evidence>
<gene>
    <name evidence="13" type="primary">LOC106465724</name>
</gene>
<keyword evidence="8" id="KW-0539">Nucleus</keyword>
<dbReference type="InterPro" id="IPR013087">
    <property type="entry name" value="Znf_C2H2_type"/>
</dbReference>
<dbReference type="GeneID" id="106465724"/>
<keyword evidence="7" id="KW-0804">Transcription</keyword>
<reference evidence="13" key="1">
    <citation type="submission" date="2025-08" db="UniProtKB">
        <authorList>
            <consortium name="RefSeq"/>
        </authorList>
    </citation>
    <scope>IDENTIFICATION</scope>
    <source>
        <tissue evidence="13">Muscle</tissue>
    </source>
</reference>
<accession>A0ABM1BGA4</accession>
<evidence type="ECO:0000256" key="10">
    <source>
        <dbReference type="SAM" id="MobiDB-lite"/>
    </source>
</evidence>
<dbReference type="PROSITE" id="PS50157">
    <property type="entry name" value="ZINC_FINGER_C2H2_2"/>
    <property type="match status" value="2"/>
</dbReference>
<evidence type="ECO:0000259" key="11">
    <source>
        <dbReference type="PROSITE" id="PS50157"/>
    </source>
</evidence>
<keyword evidence="6" id="KW-0805">Transcription regulation</keyword>
<dbReference type="SUPFAM" id="SSF57667">
    <property type="entry name" value="beta-beta-alpha zinc fingers"/>
    <property type="match status" value="2"/>
</dbReference>